<gene>
    <name evidence="1" type="ORF">HAX54_008098</name>
</gene>
<name>A0ABS8TE81_DATST</name>
<proteinExistence type="predicted"/>
<evidence type="ECO:0008006" key="3">
    <source>
        <dbReference type="Google" id="ProtNLM"/>
    </source>
</evidence>
<sequence>MDMFTYEESKFHYTFDRPKKKLKNSHHPSTFELIEIHLIFNMFHYGISRIQEPGKDSTRAIHEQLRDCQFPLFESKVIVDEVIELALKYSNRSVFFDDHYVLRLGFKFDMSHRYQKLRRMLVRPWQQLILLTVSNYVKNTFLEDPISS</sequence>
<protein>
    <recommendedName>
        <fullName evidence="3">Maturase K</fullName>
    </recommendedName>
</protein>
<comment type="caution">
    <text evidence="1">The sequence shown here is derived from an EMBL/GenBank/DDBJ whole genome shotgun (WGS) entry which is preliminary data.</text>
</comment>
<reference evidence="1 2" key="1">
    <citation type="journal article" date="2021" name="BMC Genomics">
        <title>Datura genome reveals duplications of psychoactive alkaloid biosynthetic genes and high mutation rate following tissue culture.</title>
        <authorList>
            <person name="Rajewski A."/>
            <person name="Carter-House D."/>
            <person name="Stajich J."/>
            <person name="Litt A."/>
        </authorList>
    </citation>
    <scope>NUCLEOTIDE SEQUENCE [LARGE SCALE GENOMIC DNA]</scope>
    <source>
        <strain evidence="1">AR-01</strain>
    </source>
</reference>
<dbReference type="EMBL" id="JACEIK010001418">
    <property type="protein sequence ID" value="MCD7469234.1"/>
    <property type="molecule type" value="Genomic_DNA"/>
</dbReference>
<accession>A0ABS8TE81</accession>
<evidence type="ECO:0000313" key="2">
    <source>
        <dbReference type="Proteomes" id="UP000823775"/>
    </source>
</evidence>
<organism evidence="1 2">
    <name type="scientific">Datura stramonium</name>
    <name type="common">Jimsonweed</name>
    <name type="synonym">Common thornapple</name>
    <dbReference type="NCBI Taxonomy" id="4076"/>
    <lineage>
        <taxon>Eukaryota</taxon>
        <taxon>Viridiplantae</taxon>
        <taxon>Streptophyta</taxon>
        <taxon>Embryophyta</taxon>
        <taxon>Tracheophyta</taxon>
        <taxon>Spermatophyta</taxon>
        <taxon>Magnoliopsida</taxon>
        <taxon>eudicotyledons</taxon>
        <taxon>Gunneridae</taxon>
        <taxon>Pentapetalae</taxon>
        <taxon>asterids</taxon>
        <taxon>lamiids</taxon>
        <taxon>Solanales</taxon>
        <taxon>Solanaceae</taxon>
        <taxon>Solanoideae</taxon>
        <taxon>Datureae</taxon>
        <taxon>Datura</taxon>
    </lineage>
</organism>
<evidence type="ECO:0000313" key="1">
    <source>
        <dbReference type="EMBL" id="MCD7469234.1"/>
    </source>
</evidence>
<keyword evidence="2" id="KW-1185">Reference proteome</keyword>
<dbReference type="Proteomes" id="UP000823775">
    <property type="component" value="Unassembled WGS sequence"/>
</dbReference>